<comment type="caution">
    <text evidence="5">The sequence shown here is derived from an EMBL/GenBank/DDBJ whole genome shotgun (WGS) entry which is preliminary data.</text>
</comment>
<organism evidence="5 6">
    <name type="scientific">Marivita lacus</name>
    <dbReference type="NCBI Taxonomy" id="1323742"/>
    <lineage>
        <taxon>Bacteria</taxon>
        <taxon>Pseudomonadati</taxon>
        <taxon>Pseudomonadota</taxon>
        <taxon>Alphaproteobacteria</taxon>
        <taxon>Rhodobacterales</taxon>
        <taxon>Roseobacteraceae</taxon>
        <taxon>Marivita</taxon>
    </lineage>
</organism>
<dbReference type="SUPFAM" id="SSF46785">
    <property type="entry name" value="Winged helix' DNA-binding domain"/>
    <property type="match status" value="1"/>
</dbReference>
<keyword evidence="6" id="KW-1185">Reference proteome</keyword>
<dbReference type="EMBL" id="BMFC01000003">
    <property type="protein sequence ID" value="GGC00044.1"/>
    <property type="molecule type" value="Genomic_DNA"/>
</dbReference>
<dbReference type="InterPro" id="IPR011711">
    <property type="entry name" value="GntR_C"/>
</dbReference>
<dbReference type="RefSeq" id="WP_188481493.1">
    <property type="nucleotide sequence ID" value="NZ_BMFC01000003.1"/>
</dbReference>
<evidence type="ECO:0000256" key="2">
    <source>
        <dbReference type="ARBA" id="ARBA00023125"/>
    </source>
</evidence>
<evidence type="ECO:0000256" key="1">
    <source>
        <dbReference type="ARBA" id="ARBA00023015"/>
    </source>
</evidence>
<dbReference type="PROSITE" id="PS50949">
    <property type="entry name" value="HTH_GNTR"/>
    <property type="match status" value="1"/>
</dbReference>
<proteinExistence type="predicted"/>
<dbReference type="PANTHER" id="PTHR43537:SF24">
    <property type="entry name" value="GLUCONATE OPERON TRANSCRIPTIONAL REPRESSOR"/>
    <property type="match status" value="1"/>
</dbReference>
<dbReference type="PANTHER" id="PTHR43537">
    <property type="entry name" value="TRANSCRIPTIONAL REGULATOR, GNTR FAMILY"/>
    <property type="match status" value="1"/>
</dbReference>
<name>A0ABQ1KNA9_9RHOB</name>
<sequence length="231" mass="25966">MQTPSETSKATAERIAAILRDRIVKGEFAPLDRLVERRLSAELDVSRTPVREALKLLEADGLVEITLHRGALVSMFGPEEAVHLFDVISSLESLAAQRLAETITTDGLHRLEELHGTMLDQFRSDRISDYFDTNTLIHDFIVTGSGNPIVIETHRRLIARARRGRFMAIMNRDRLEQAVGEHETLMQAFRSRDPDKAAEIWKIHLRHTGETLAEVLSRQSDPSGAGFDPAH</sequence>
<dbReference type="CDD" id="cd07377">
    <property type="entry name" value="WHTH_GntR"/>
    <property type="match status" value="1"/>
</dbReference>
<keyword evidence="3" id="KW-0804">Transcription</keyword>
<dbReference type="Pfam" id="PF00392">
    <property type="entry name" value="GntR"/>
    <property type="match status" value="1"/>
</dbReference>
<evidence type="ECO:0000313" key="6">
    <source>
        <dbReference type="Proteomes" id="UP000645462"/>
    </source>
</evidence>
<dbReference type="PRINTS" id="PR00035">
    <property type="entry name" value="HTHGNTR"/>
</dbReference>
<dbReference type="Gene3D" id="1.10.10.10">
    <property type="entry name" value="Winged helix-like DNA-binding domain superfamily/Winged helix DNA-binding domain"/>
    <property type="match status" value="1"/>
</dbReference>
<evidence type="ECO:0000313" key="5">
    <source>
        <dbReference type="EMBL" id="GGC00044.1"/>
    </source>
</evidence>
<dbReference type="Pfam" id="PF07729">
    <property type="entry name" value="FCD"/>
    <property type="match status" value="1"/>
</dbReference>
<dbReference type="Proteomes" id="UP000645462">
    <property type="component" value="Unassembled WGS sequence"/>
</dbReference>
<gene>
    <name evidence="5" type="ORF">GCM10011363_15840</name>
</gene>
<evidence type="ECO:0000256" key="3">
    <source>
        <dbReference type="ARBA" id="ARBA00023163"/>
    </source>
</evidence>
<dbReference type="InterPro" id="IPR036390">
    <property type="entry name" value="WH_DNA-bd_sf"/>
</dbReference>
<evidence type="ECO:0000259" key="4">
    <source>
        <dbReference type="PROSITE" id="PS50949"/>
    </source>
</evidence>
<dbReference type="InterPro" id="IPR000524">
    <property type="entry name" value="Tscrpt_reg_HTH_GntR"/>
</dbReference>
<dbReference type="SUPFAM" id="SSF48008">
    <property type="entry name" value="GntR ligand-binding domain-like"/>
    <property type="match status" value="1"/>
</dbReference>
<dbReference type="SMART" id="SM00345">
    <property type="entry name" value="HTH_GNTR"/>
    <property type="match status" value="1"/>
</dbReference>
<feature type="domain" description="HTH gntR-type" evidence="4">
    <location>
        <begin position="9"/>
        <end position="76"/>
    </location>
</feature>
<dbReference type="InterPro" id="IPR008920">
    <property type="entry name" value="TF_FadR/GntR_C"/>
</dbReference>
<reference evidence="6" key="1">
    <citation type="journal article" date="2019" name="Int. J. Syst. Evol. Microbiol.">
        <title>The Global Catalogue of Microorganisms (GCM) 10K type strain sequencing project: providing services to taxonomists for standard genome sequencing and annotation.</title>
        <authorList>
            <consortium name="The Broad Institute Genomics Platform"/>
            <consortium name="The Broad Institute Genome Sequencing Center for Infectious Disease"/>
            <person name="Wu L."/>
            <person name="Ma J."/>
        </authorList>
    </citation>
    <scope>NUCLEOTIDE SEQUENCE [LARGE SCALE GENOMIC DNA]</scope>
    <source>
        <strain evidence="6">CGMCC 1.12478</strain>
    </source>
</reference>
<dbReference type="Gene3D" id="1.20.120.530">
    <property type="entry name" value="GntR ligand-binding domain-like"/>
    <property type="match status" value="1"/>
</dbReference>
<dbReference type="InterPro" id="IPR036388">
    <property type="entry name" value="WH-like_DNA-bd_sf"/>
</dbReference>
<keyword evidence="1" id="KW-0805">Transcription regulation</keyword>
<keyword evidence="2" id="KW-0238">DNA-binding</keyword>
<accession>A0ABQ1KNA9</accession>
<protein>
    <submittedName>
        <fullName evidence="5">Transcriptional regulator</fullName>
    </submittedName>
</protein>
<dbReference type="SMART" id="SM00895">
    <property type="entry name" value="FCD"/>
    <property type="match status" value="1"/>
</dbReference>